<name>A0A8S5LEU5_9CAUD</name>
<protein>
    <submittedName>
        <fullName evidence="1">Uncharacterized protein</fullName>
    </submittedName>
</protein>
<dbReference type="EMBL" id="BK014704">
    <property type="protein sequence ID" value="DAD68556.1"/>
    <property type="molecule type" value="Genomic_DNA"/>
</dbReference>
<evidence type="ECO:0000313" key="1">
    <source>
        <dbReference type="EMBL" id="DAD68556.1"/>
    </source>
</evidence>
<accession>A0A8S5LEU5</accession>
<organism evidence="1">
    <name type="scientific">Siphoviridae sp. ct3CA7</name>
    <dbReference type="NCBI Taxonomy" id="2823561"/>
    <lineage>
        <taxon>Viruses</taxon>
        <taxon>Duplodnaviria</taxon>
        <taxon>Heunggongvirae</taxon>
        <taxon>Uroviricota</taxon>
        <taxon>Caudoviricetes</taxon>
    </lineage>
</organism>
<proteinExistence type="predicted"/>
<reference evidence="1" key="1">
    <citation type="journal article" date="2021" name="Proc. Natl. Acad. Sci. U.S.A.">
        <title>A Catalog of Tens of Thousands of Viruses from Human Metagenomes Reveals Hidden Associations with Chronic Diseases.</title>
        <authorList>
            <person name="Tisza M.J."/>
            <person name="Buck C.B."/>
        </authorList>
    </citation>
    <scope>NUCLEOTIDE SEQUENCE</scope>
    <source>
        <strain evidence="1">Ct3CA7</strain>
    </source>
</reference>
<sequence>MPGKGAFSGLKGNLSYGGKTNHMSSRACLASSRISA</sequence>